<protein>
    <submittedName>
        <fullName evidence="1">Uncharacterized protein</fullName>
    </submittedName>
</protein>
<dbReference type="EMBL" id="OOIL02006840">
    <property type="protein sequence ID" value="VFR02786.1"/>
    <property type="molecule type" value="Genomic_DNA"/>
</dbReference>
<keyword evidence="2" id="KW-1185">Reference proteome</keyword>
<dbReference type="Proteomes" id="UP000595140">
    <property type="component" value="Unassembled WGS sequence"/>
</dbReference>
<evidence type="ECO:0000313" key="1">
    <source>
        <dbReference type="EMBL" id="VFR02786.1"/>
    </source>
</evidence>
<reference evidence="1 2" key="1">
    <citation type="submission" date="2018-04" db="EMBL/GenBank/DDBJ databases">
        <authorList>
            <person name="Vogel A."/>
        </authorList>
    </citation>
    <scope>NUCLEOTIDE SEQUENCE [LARGE SCALE GENOMIC DNA]</scope>
</reference>
<proteinExistence type="predicted"/>
<accession>A0A484NNF6</accession>
<sequence>MAVMEELAVVVGASGDGGTGGEGGVGSGGGASDCGGAEGVAFFQPVAMERLLSDSFFCQKPRMGRQTIRQSSYSLTEQIG</sequence>
<dbReference type="AlphaFoldDB" id="A0A484NNF6"/>
<evidence type="ECO:0000313" key="2">
    <source>
        <dbReference type="Proteomes" id="UP000595140"/>
    </source>
</evidence>
<name>A0A484NNF6_9ASTE</name>
<organism evidence="1 2">
    <name type="scientific">Cuscuta campestris</name>
    <dbReference type="NCBI Taxonomy" id="132261"/>
    <lineage>
        <taxon>Eukaryota</taxon>
        <taxon>Viridiplantae</taxon>
        <taxon>Streptophyta</taxon>
        <taxon>Embryophyta</taxon>
        <taxon>Tracheophyta</taxon>
        <taxon>Spermatophyta</taxon>
        <taxon>Magnoliopsida</taxon>
        <taxon>eudicotyledons</taxon>
        <taxon>Gunneridae</taxon>
        <taxon>Pentapetalae</taxon>
        <taxon>asterids</taxon>
        <taxon>lamiids</taxon>
        <taxon>Solanales</taxon>
        <taxon>Convolvulaceae</taxon>
        <taxon>Cuscuteae</taxon>
        <taxon>Cuscuta</taxon>
        <taxon>Cuscuta subgen. Grammica</taxon>
        <taxon>Cuscuta sect. Cleistogrammica</taxon>
    </lineage>
</organism>
<gene>
    <name evidence="1" type="ORF">CCAM_LOCUS44561</name>
</gene>